<reference evidence="3 4" key="1">
    <citation type="submission" date="2016-11" db="EMBL/GenBank/DDBJ databases">
        <authorList>
            <person name="Jaros S."/>
            <person name="Januszkiewicz K."/>
            <person name="Wedrychowicz H."/>
        </authorList>
    </citation>
    <scope>NUCLEOTIDE SEQUENCE [LARGE SCALE GENOMIC DNA]</scope>
    <source>
        <strain evidence="3 4">DSM 15929</strain>
    </source>
</reference>
<evidence type="ECO:0000256" key="1">
    <source>
        <dbReference type="ARBA" id="ARBA00023004"/>
    </source>
</evidence>
<dbReference type="Proteomes" id="UP000184386">
    <property type="component" value="Unassembled WGS sequence"/>
</dbReference>
<dbReference type="SMART" id="SM00899">
    <property type="entry name" value="FeoA"/>
    <property type="match status" value="1"/>
</dbReference>
<dbReference type="SUPFAM" id="SSF50037">
    <property type="entry name" value="C-terminal domain of transcriptional repressors"/>
    <property type="match status" value="1"/>
</dbReference>
<sequence length="70" mass="7607">MSLAFAGIGETKVIVDFTGKDDVRRHLQDLGFIKGESVKLLSENDSGFIIMVKGVRIAINKNLASKIMVA</sequence>
<accession>A0A1M6WK58</accession>
<dbReference type="Pfam" id="PF04023">
    <property type="entry name" value="FeoA"/>
    <property type="match status" value="1"/>
</dbReference>
<evidence type="ECO:0000313" key="3">
    <source>
        <dbReference type="EMBL" id="SHK94152.1"/>
    </source>
</evidence>
<dbReference type="GO" id="GO:0046914">
    <property type="term" value="F:transition metal ion binding"/>
    <property type="evidence" value="ECO:0007669"/>
    <property type="project" value="InterPro"/>
</dbReference>
<keyword evidence="4" id="KW-1185">Reference proteome</keyword>
<dbReference type="InterPro" id="IPR053184">
    <property type="entry name" value="FeoA-like"/>
</dbReference>
<protein>
    <submittedName>
        <fullName evidence="3">Ferrous iron transport protein A</fullName>
    </submittedName>
</protein>
<proteinExistence type="predicted"/>
<evidence type="ECO:0000313" key="4">
    <source>
        <dbReference type="Proteomes" id="UP000184386"/>
    </source>
</evidence>
<feature type="domain" description="Ferrous iron transporter FeoA-like" evidence="2">
    <location>
        <begin position="1"/>
        <end position="70"/>
    </location>
</feature>
<dbReference type="InterPro" id="IPR008988">
    <property type="entry name" value="Transcriptional_repressor_C"/>
</dbReference>
<evidence type="ECO:0000259" key="2">
    <source>
        <dbReference type="SMART" id="SM00899"/>
    </source>
</evidence>
<dbReference type="STRING" id="1121322.SAMN02745136_03712"/>
<dbReference type="AlphaFoldDB" id="A0A1M6WK58"/>
<keyword evidence="1" id="KW-0408">Iron</keyword>
<dbReference type="RefSeq" id="WP_073278403.1">
    <property type="nucleotide sequence ID" value="NZ_FRAC01000020.1"/>
</dbReference>
<dbReference type="Gene3D" id="2.30.30.90">
    <property type="match status" value="1"/>
</dbReference>
<dbReference type="InterPro" id="IPR007167">
    <property type="entry name" value="Fe-transptr_FeoA-like"/>
</dbReference>
<dbReference type="InterPro" id="IPR038157">
    <property type="entry name" value="FeoA_core_dom"/>
</dbReference>
<organism evidence="3 4">
    <name type="scientific">Anaerocolumna jejuensis DSM 15929</name>
    <dbReference type="NCBI Taxonomy" id="1121322"/>
    <lineage>
        <taxon>Bacteria</taxon>
        <taxon>Bacillati</taxon>
        <taxon>Bacillota</taxon>
        <taxon>Clostridia</taxon>
        <taxon>Lachnospirales</taxon>
        <taxon>Lachnospiraceae</taxon>
        <taxon>Anaerocolumna</taxon>
    </lineage>
</organism>
<name>A0A1M6WK58_9FIRM</name>
<dbReference type="PANTHER" id="PTHR43151">
    <property type="entry name" value="FEOA FAMILY PROTEIN"/>
    <property type="match status" value="1"/>
</dbReference>
<dbReference type="EMBL" id="FRAC01000020">
    <property type="protein sequence ID" value="SHK94152.1"/>
    <property type="molecule type" value="Genomic_DNA"/>
</dbReference>
<dbReference type="PANTHER" id="PTHR43151:SF1">
    <property type="entry name" value="SSR2333 PROTEIN"/>
    <property type="match status" value="1"/>
</dbReference>
<dbReference type="OrthoDB" id="5984at2"/>
<gene>
    <name evidence="3" type="ORF">SAMN02745136_03712</name>
</gene>